<feature type="coiled-coil region" evidence="1">
    <location>
        <begin position="142"/>
        <end position="169"/>
    </location>
</feature>
<sequence length="741" mass="83509">MKTLVMFCALAAIAIAAPSTTGEEFKRVPPSQWPEFIKREKKSPRYFAEPTTFTGAQPLHLTSEFDDTTASGRSFGFKKPIIVKKTGGHKGYHLYRDSEEERAQSDPQENCSKQVNVKLCDKNNVDKVVGGRSVRQETDMHDDNMEHSIKMAKEAIENLQRDLEHIEHVSGVKPQTHKPREVDSAHNEFHDEIEVARQALDHIQRNFGNLESMDLKTTTLHDVQDKRETNNHAQFVQEKMAQWKEHSKNNIDNGKNMEDTFMPISRESNRLQFNATPKDKNMEPNEKLNTHEISVRESNFENDAHKTDKVFKDHQSNTGKHDNKEQKFFKDEMKTSETEFREFKMEPEMMSRNTESSVNKSPELSFDVHSNVLKMKTPVKSNEPGVNKAFEKPAASGMKSATFESNMNKHSGNDQNDKKKFKSSETSNFEMMPTNHHNTGENEWNHSKKHNNQDKSTWKHMKSAENSDKFHNKDKEHKEIDPESSARKTTESDSEHHMPKSAGSTEPGSNKPIFWPQKNKQNMEEVSQMKAAGEFHNEHMLNTHMHGDHHQFMHPSHPHNHMHVGSGLEFHTHHSSPMSHAKANDMDNFMQPTLQMSMGDFMGKSALENMLQWAHKDDGGRSAYGPAYGGSGGSGGLNIAASGGAGSSAVGVFPNANVGGCAIPLLLSCSPSVVPGSLTKSGYDSDSGYASSMPAYRANEEHNMHMKREITKSNDKSNTKLKRESTTTIPTMNANSADKKQ</sequence>
<keyword evidence="4" id="KW-1185">Reference proteome</keyword>
<gene>
    <name evidence="5" type="primary">LOC113517364</name>
</gene>
<dbReference type="RefSeq" id="XP_026757820.2">
    <property type="nucleotide sequence ID" value="XM_026902019.3"/>
</dbReference>
<evidence type="ECO:0000313" key="4">
    <source>
        <dbReference type="Proteomes" id="UP001652740"/>
    </source>
</evidence>
<accession>A0A6J1WRC5</accession>
<evidence type="ECO:0000313" key="5">
    <source>
        <dbReference type="RefSeq" id="XP_026757820.2"/>
    </source>
</evidence>
<evidence type="ECO:0000256" key="3">
    <source>
        <dbReference type="SAM" id="SignalP"/>
    </source>
</evidence>
<feature type="compositionally biased region" description="Basic and acidic residues" evidence="2">
    <location>
        <begin position="701"/>
        <end position="725"/>
    </location>
</feature>
<dbReference type="Proteomes" id="UP001652740">
    <property type="component" value="Unplaced"/>
</dbReference>
<keyword evidence="1" id="KW-0175">Coiled coil</keyword>
<protein>
    <submittedName>
        <fullName evidence="5">LIM domain-containing protein A-like</fullName>
    </submittedName>
</protein>
<feature type="region of interest" description="Disordered" evidence="2">
    <location>
        <begin position="376"/>
        <end position="516"/>
    </location>
</feature>
<keyword evidence="3" id="KW-0732">Signal</keyword>
<feature type="signal peptide" evidence="3">
    <location>
        <begin position="1"/>
        <end position="22"/>
    </location>
</feature>
<feature type="compositionally biased region" description="Polar residues" evidence="2">
    <location>
        <begin position="726"/>
        <end position="741"/>
    </location>
</feature>
<feature type="region of interest" description="Disordered" evidence="2">
    <location>
        <begin position="701"/>
        <end position="741"/>
    </location>
</feature>
<dbReference type="AlphaFoldDB" id="A0A6J1WRC5"/>
<dbReference type="KEGG" id="gmw:113517364"/>
<evidence type="ECO:0000256" key="2">
    <source>
        <dbReference type="SAM" id="MobiDB-lite"/>
    </source>
</evidence>
<evidence type="ECO:0000256" key="1">
    <source>
        <dbReference type="SAM" id="Coils"/>
    </source>
</evidence>
<proteinExistence type="predicted"/>
<feature type="chain" id="PRO_5046686510" evidence="3">
    <location>
        <begin position="23"/>
        <end position="741"/>
    </location>
</feature>
<dbReference type="InParanoid" id="A0A6J1WRC5"/>
<organism evidence="4 5">
    <name type="scientific">Galleria mellonella</name>
    <name type="common">Greater wax moth</name>
    <dbReference type="NCBI Taxonomy" id="7137"/>
    <lineage>
        <taxon>Eukaryota</taxon>
        <taxon>Metazoa</taxon>
        <taxon>Ecdysozoa</taxon>
        <taxon>Arthropoda</taxon>
        <taxon>Hexapoda</taxon>
        <taxon>Insecta</taxon>
        <taxon>Pterygota</taxon>
        <taxon>Neoptera</taxon>
        <taxon>Endopterygota</taxon>
        <taxon>Lepidoptera</taxon>
        <taxon>Glossata</taxon>
        <taxon>Ditrysia</taxon>
        <taxon>Pyraloidea</taxon>
        <taxon>Pyralidae</taxon>
        <taxon>Galleriinae</taxon>
        <taxon>Galleria</taxon>
    </lineage>
</organism>
<dbReference type="GeneID" id="113517364"/>
<feature type="compositionally biased region" description="Basic and acidic residues" evidence="2">
    <location>
        <begin position="438"/>
        <end position="498"/>
    </location>
</feature>
<reference evidence="5" key="1">
    <citation type="submission" date="2025-08" db="UniProtKB">
        <authorList>
            <consortium name="RefSeq"/>
        </authorList>
    </citation>
    <scope>IDENTIFICATION</scope>
    <source>
        <tissue evidence="5">Whole larvae</tissue>
    </source>
</reference>
<name>A0A6J1WRC5_GALME</name>